<evidence type="ECO:0000313" key="2">
    <source>
        <dbReference type="EMBL" id="KIJ22903.1"/>
    </source>
</evidence>
<keyword evidence="3" id="KW-1185">Reference proteome</keyword>
<gene>
    <name evidence="2" type="ORF">M422DRAFT_276616</name>
</gene>
<organism evidence="2 3">
    <name type="scientific">Sphaerobolus stellatus (strain SS14)</name>
    <dbReference type="NCBI Taxonomy" id="990650"/>
    <lineage>
        <taxon>Eukaryota</taxon>
        <taxon>Fungi</taxon>
        <taxon>Dikarya</taxon>
        <taxon>Basidiomycota</taxon>
        <taxon>Agaricomycotina</taxon>
        <taxon>Agaricomycetes</taxon>
        <taxon>Phallomycetidae</taxon>
        <taxon>Geastrales</taxon>
        <taxon>Sphaerobolaceae</taxon>
        <taxon>Sphaerobolus</taxon>
    </lineage>
</organism>
<sequence length="444" mass="49624">MEGITSTIQEEYAQIYPHSSKRASRLAKTANDSLGHITSKDNVSSFGNESDRARLCRAFKATNVVKTEDDDEDLAGLPTIPEGIPQDMPLHPPTKLAHPADKTNWNNSKVVYEAGIPAIGGSYLPLTQKRIIADPPASVTGVLPKPLGKSQAEHWDQPTLRENPLVLHVYIEGRALQPHEQSPDHTVVIFHIDEYARSLPGLPRNLVACHDDPNWMTNVIQTFNVNPSGIPQNLQLEGLHINVDDADIWYWLNLIKPKYCGTEAETLLQSIFSMVGKWDQMITGQWKRNDSPFLCSPAPARYKIHCNQKFNRSTFTYWLGCEAGVTPNLPQDKHEPYFLQANEIPSLKGDPMNQFRVNDDLLPFMQEGLFYYPPSMGEPMDQDESDPEPTLSQPTVGSSSLANRLDYGEGGSFTCPPVDTCKLQGTVHKYTAELTVKLYVDNIE</sequence>
<reference evidence="2 3" key="1">
    <citation type="submission" date="2014-06" db="EMBL/GenBank/DDBJ databases">
        <title>Evolutionary Origins and Diversification of the Mycorrhizal Mutualists.</title>
        <authorList>
            <consortium name="DOE Joint Genome Institute"/>
            <consortium name="Mycorrhizal Genomics Consortium"/>
            <person name="Kohler A."/>
            <person name="Kuo A."/>
            <person name="Nagy L.G."/>
            <person name="Floudas D."/>
            <person name="Copeland A."/>
            <person name="Barry K.W."/>
            <person name="Cichocki N."/>
            <person name="Veneault-Fourrey C."/>
            <person name="LaButti K."/>
            <person name="Lindquist E.A."/>
            <person name="Lipzen A."/>
            <person name="Lundell T."/>
            <person name="Morin E."/>
            <person name="Murat C."/>
            <person name="Riley R."/>
            <person name="Ohm R."/>
            <person name="Sun H."/>
            <person name="Tunlid A."/>
            <person name="Henrissat B."/>
            <person name="Grigoriev I.V."/>
            <person name="Hibbett D.S."/>
            <person name="Martin F."/>
        </authorList>
    </citation>
    <scope>NUCLEOTIDE SEQUENCE [LARGE SCALE GENOMIC DNA]</scope>
    <source>
        <strain evidence="2 3">SS14</strain>
    </source>
</reference>
<dbReference type="EMBL" id="KN837888">
    <property type="protein sequence ID" value="KIJ22903.1"/>
    <property type="molecule type" value="Genomic_DNA"/>
</dbReference>
<evidence type="ECO:0000256" key="1">
    <source>
        <dbReference type="SAM" id="MobiDB-lite"/>
    </source>
</evidence>
<feature type="compositionally biased region" description="Polar residues" evidence="1">
    <location>
        <begin position="390"/>
        <end position="402"/>
    </location>
</feature>
<protein>
    <submittedName>
        <fullName evidence="2">Uncharacterized protein</fullName>
    </submittedName>
</protein>
<feature type="region of interest" description="Disordered" evidence="1">
    <location>
        <begin position="375"/>
        <end position="403"/>
    </location>
</feature>
<proteinExistence type="predicted"/>
<dbReference type="AlphaFoldDB" id="A0A0C9T2C5"/>
<evidence type="ECO:0000313" key="3">
    <source>
        <dbReference type="Proteomes" id="UP000054279"/>
    </source>
</evidence>
<dbReference type="Proteomes" id="UP000054279">
    <property type="component" value="Unassembled WGS sequence"/>
</dbReference>
<name>A0A0C9T2C5_SPHS4</name>
<dbReference type="HOGENOM" id="CLU_037456_0_0_1"/>
<accession>A0A0C9T2C5</accession>